<evidence type="ECO:0000313" key="3">
    <source>
        <dbReference type="EMBL" id="KAK8881903.1"/>
    </source>
</evidence>
<reference evidence="3 4" key="1">
    <citation type="submission" date="2024-04" db="EMBL/GenBank/DDBJ databases">
        <title>Tritrichomonas musculus Genome.</title>
        <authorList>
            <person name="Alves-Ferreira E."/>
            <person name="Grigg M."/>
            <person name="Lorenzi H."/>
            <person name="Galac M."/>
        </authorList>
    </citation>
    <scope>NUCLEOTIDE SEQUENCE [LARGE SCALE GENOMIC DNA]</scope>
    <source>
        <strain evidence="3 4">EAF2021</strain>
    </source>
</reference>
<dbReference type="EMBL" id="JAPFFF010000009">
    <property type="protein sequence ID" value="KAK8881903.1"/>
    <property type="molecule type" value="Genomic_DNA"/>
</dbReference>
<keyword evidence="1" id="KW-0175">Coiled coil</keyword>
<dbReference type="Proteomes" id="UP001470230">
    <property type="component" value="Unassembled WGS sequence"/>
</dbReference>
<name>A0ABR2JSX5_9EUKA</name>
<feature type="compositionally biased region" description="Low complexity" evidence="2">
    <location>
        <begin position="160"/>
        <end position="184"/>
    </location>
</feature>
<keyword evidence="4" id="KW-1185">Reference proteome</keyword>
<proteinExistence type="predicted"/>
<feature type="region of interest" description="Disordered" evidence="2">
    <location>
        <begin position="160"/>
        <end position="186"/>
    </location>
</feature>
<sequence length="780" mass="87331">MNEKKRAFVRLAPNSSRTSSFQISPSNVQQKRGGVISSLPNALPSLVPVDDNHSFPPLKSLYSDVSSSISQFICHSCINAPFRASLALLIQDTDTSFQTFHSTASKVFKISAPPIQHGHTNLAKTIGSSSIPPNNLVFGSQSFSPQRNFLAFTGNINNNGNSSSNNNGSSNNTNSNNISNSNSNAEANSIGQNLTELNLKTIKSATEPFLIAYVKLSNQIFNIKDSGFTSIIEGITNLFNVVFSVIEQLGALPSNTANVRENSKKISMTLRSNANQIHSSIRKLIQISSNMSSSSSFFDNSNNNDTEQKVKQIVSLVHDFSQMFTNSLNSDFAALIAAQECCTIRNDVLAALNDIIQGVRSITLFDSDILLITSSMSKFELKLKSFVFSIGLSFPSEEEISNNKYSHDNDNDHISLYNENNNDNQNASDNFDKSLSTIDLKNSKENHEDHQLNFDETMNVYELIQVAEKLFPKSIAVYSQDLSSSMLRFLSLLRGKLVEYETNFKKINKSNNEVEIQRIQKKNDIKIKQLENTISSLNQSLLLKNKDIDFFQNSPSMQYLQDVVSLLYAEDGQPANNSMKISEVDLIDPRFMKRLTDRVNELKSRKVETQSAGSDESEKCENAKKRLIQILDDLSNQQNTEDDILTLVEKCQIKIDDLKQGIEKSNLEMENIRKFAESLKEGINQLSSIFPSLSNELNSMNELNSDQNTLKIFELLKKSIEDEKKSDKSSDNLEMLDKLQSLSHLVVEKLSKFLDVTPPDKPLTESVEQLLTELENRQKE</sequence>
<feature type="coiled-coil region" evidence="1">
    <location>
        <begin position="592"/>
        <end position="668"/>
    </location>
</feature>
<accession>A0ABR2JSX5</accession>
<comment type="caution">
    <text evidence="3">The sequence shown here is derived from an EMBL/GenBank/DDBJ whole genome shotgun (WGS) entry which is preliminary data.</text>
</comment>
<feature type="coiled-coil region" evidence="1">
    <location>
        <begin position="497"/>
        <end position="547"/>
    </location>
</feature>
<evidence type="ECO:0000256" key="1">
    <source>
        <dbReference type="SAM" id="Coils"/>
    </source>
</evidence>
<protein>
    <submittedName>
        <fullName evidence="3">Uncharacterized protein</fullName>
    </submittedName>
</protein>
<evidence type="ECO:0000256" key="2">
    <source>
        <dbReference type="SAM" id="MobiDB-lite"/>
    </source>
</evidence>
<organism evidence="3 4">
    <name type="scientific">Tritrichomonas musculus</name>
    <dbReference type="NCBI Taxonomy" id="1915356"/>
    <lineage>
        <taxon>Eukaryota</taxon>
        <taxon>Metamonada</taxon>
        <taxon>Parabasalia</taxon>
        <taxon>Tritrichomonadida</taxon>
        <taxon>Tritrichomonadidae</taxon>
        <taxon>Tritrichomonas</taxon>
    </lineage>
</organism>
<evidence type="ECO:0000313" key="4">
    <source>
        <dbReference type="Proteomes" id="UP001470230"/>
    </source>
</evidence>
<gene>
    <name evidence="3" type="ORF">M9Y10_044541</name>
</gene>